<dbReference type="InterPro" id="IPR036390">
    <property type="entry name" value="WH_DNA-bd_sf"/>
</dbReference>
<dbReference type="Proteomes" id="UP001589627">
    <property type="component" value="Unassembled WGS sequence"/>
</dbReference>
<evidence type="ECO:0000313" key="3">
    <source>
        <dbReference type="Proteomes" id="UP001589627"/>
    </source>
</evidence>
<dbReference type="CDD" id="cd00090">
    <property type="entry name" value="HTH_ARSR"/>
    <property type="match status" value="1"/>
</dbReference>
<dbReference type="EMBL" id="JBHLZP010000275">
    <property type="protein sequence ID" value="MFB9836425.1"/>
    <property type="molecule type" value="Genomic_DNA"/>
</dbReference>
<accession>A0ABV5YN02</accession>
<dbReference type="SUPFAM" id="SSF46785">
    <property type="entry name" value="Winged helix' DNA-binding domain"/>
    <property type="match status" value="1"/>
</dbReference>
<dbReference type="Pfam" id="PF01022">
    <property type="entry name" value="HTH_5"/>
    <property type="match status" value="1"/>
</dbReference>
<name>A0ABV5YN02_9ACTN</name>
<keyword evidence="3" id="KW-1185">Reference proteome</keyword>
<protein>
    <submittedName>
        <fullName evidence="2">ArsR/SmtB family transcription factor</fullName>
    </submittedName>
</protein>
<comment type="caution">
    <text evidence="2">The sequence shown here is derived from an EMBL/GenBank/DDBJ whole genome shotgun (WGS) entry which is preliminary data.</text>
</comment>
<evidence type="ECO:0000259" key="1">
    <source>
        <dbReference type="Pfam" id="PF01022"/>
    </source>
</evidence>
<feature type="domain" description="HTH arsR-type" evidence="1">
    <location>
        <begin position="3"/>
        <end position="35"/>
    </location>
</feature>
<sequence length="53" mass="5550">MPGPASTLDLAERLGVTPGAVSRHLSVLHGAGLVTRARVLYARSELGSRLLAR</sequence>
<reference evidence="2 3" key="1">
    <citation type="submission" date="2024-09" db="EMBL/GenBank/DDBJ databases">
        <authorList>
            <person name="Sun Q."/>
            <person name="Mori K."/>
        </authorList>
    </citation>
    <scope>NUCLEOTIDE SEQUENCE [LARGE SCALE GENOMIC DNA]</scope>
    <source>
        <strain evidence="2 3">TBRC 0563</strain>
    </source>
</reference>
<dbReference type="InterPro" id="IPR011991">
    <property type="entry name" value="ArsR-like_HTH"/>
</dbReference>
<evidence type="ECO:0000313" key="2">
    <source>
        <dbReference type="EMBL" id="MFB9836425.1"/>
    </source>
</evidence>
<dbReference type="InterPro" id="IPR036388">
    <property type="entry name" value="WH-like_DNA-bd_sf"/>
</dbReference>
<dbReference type="Gene3D" id="1.10.10.10">
    <property type="entry name" value="Winged helix-like DNA-binding domain superfamily/Winged helix DNA-binding domain"/>
    <property type="match status" value="1"/>
</dbReference>
<dbReference type="RefSeq" id="WP_378209244.1">
    <property type="nucleotide sequence ID" value="NZ_JBHLZP010000275.1"/>
</dbReference>
<dbReference type="InterPro" id="IPR001845">
    <property type="entry name" value="HTH_ArsR_DNA-bd_dom"/>
</dbReference>
<gene>
    <name evidence="2" type="ORF">ACFFNX_30050</name>
</gene>
<organism evidence="2 3">
    <name type="scientific">Actinoallomurus acaciae</name>
    <dbReference type="NCBI Taxonomy" id="502577"/>
    <lineage>
        <taxon>Bacteria</taxon>
        <taxon>Bacillati</taxon>
        <taxon>Actinomycetota</taxon>
        <taxon>Actinomycetes</taxon>
        <taxon>Streptosporangiales</taxon>
        <taxon>Thermomonosporaceae</taxon>
        <taxon>Actinoallomurus</taxon>
    </lineage>
</organism>
<proteinExistence type="predicted"/>